<evidence type="ECO:0000256" key="4">
    <source>
        <dbReference type="ARBA" id="ARBA00023136"/>
    </source>
</evidence>
<accession>A0A4S4LBB7</accession>
<reference evidence="8 9" key="1">
    <citation type="submission" date="2019-02" db="EMBL/GenBank/DDBJ databases">
        <title>Genome sequencing of the rare red list fungi Phellinidium pouzarii.</title>
        <authorList>
            <person name="Buettner E."/>
            <person name="Kellner H."/>
        </authorList>
    </citation>
    <scope>NUCLEOTIDE SEQUENCE [LARGE SCALE GENOMIC DNA]</scope>
    <source>
        <strain evidence="8 9">DSM 108285</strain>
    </source>
</reference>
<name>A0A4S4LBB7_9AGAM</name>
<feature type="transmembrane region" description="Helical" evidence="6">
    <location>
        <begin position="147"/>
        <end position="168"/>
    </location>
</feature>
<proteinExistence type="predicted"/>
<dbReference type="AlphaFoldDB" id="A0A4S4LBB7"/>
<feature type="transmembrane region" description="Helical" evidence="6">
    <location>
        <begin position="346"/>
        <end position="365"/>
    </location>
</feature>
<dbReference type="InterPro" id="IPR036259">
    <property type="entry name" value="MFS_trans_sf"/>
</dbReference>
<dbReference type="Gene3D" id="1.20.1250.20">
    <property type="entry name" value="MFS general substrate transporter like domains"/>
    <property type="match status" value="1"/>
</dbReference>
<gene>
    <name evidence="8" type="ORF">EW145_g2823</name>
</gene>
<dbReference type="GO" id="GO:0022857">
    <property type="term" value="F:transmembrane transporter activity"/>
    <property type="evidence" value="ECO:0007669"/>
    <property type="project" value="InterPro"/>
</dbReference>
<dbReference type="OrthoDB" id="5376138at2759"/>
<feature type="compositionally biased region" description="Basic and acidic residues" evidence="5">
    <location>
        <begin position="67"/>
        <end position="80"/>
    </location>
</feature>
<dbReference type="PANTHER" id="PTHR23502:SF134">
    <property type="entry name" value="MAJOR FACILITATOR SUPERFAMILY (MFS) PROFILE DOMAIN-CONTAINING PROTEIN-RELATED"/>
    <property type="match status" value="1"/>
</dbReference>
<dbReference type="SUPFAM" id="SSF103473">
    <property type="entry name" value="MFS general substrate transporter"/>
    <property type="match status" value="1"/>
</dbReference>
<dbReference type="EMBL" id="SGPK01000107">
    <property type="protein sequence ID" value="THH08248.1"/>
    <property type="molecule type" value="Genomic_DNA"/>
</dbReference>
<feature type="transmembrane region" description="Helical" evidence="6">
    <location>
        <begin position="239"/>
        <end position="261"/>
    </location>
</feature>
<comment type="subcellular location">
    <subcellularLocation>
        <location evidence="1">Membrane</location>
        <topology evidence="1">Multi-pass membrane protein</topology>
    </subcellularLocation>
</comment>
<evidence type="ECO:0000313" key="9">
    <source>
        <dbReference type="Proteomes" id="UP000308199"/>
    </source>
</evidence>
<feature type="transmembrane region" description="Helical" evidence="6">
    <location>
        <begin position="112"/>
        <end position="135"/>
    </location>
</feature>
<dbReference type="Pfam" id="PF07690">
    <property type="entry name" value="MFS_1"/>
    <property type="match status" value="1"/>
</dbReference>
<dbReference type="GO" id="GO:0005886">
    <property type="term" value="C:plasma membrane"/>
    <property type="evidence" value="ECO:0007669"/>
    <property type="project" value="TreeGrafter"/>
</dbReference>
<keyword evidence="3 6" id="KW-1133">Transmembrane helix</keyword>
<evidence type="ECO:0000256" key="6">
    <source>
        <dbReference type="SAM" id="Phobius"/>
    </source>
</evidence>
<evidence type="ECO:0000256" key="2">
    <source>
        <dbReference type="ARBA" id="ARBA00022692"/>
    </source>
</evidence>
<feature type="transmembrane region" description="Helical" evidence="6">
    <location>
        <begin position="420"/>
        <end position="441"/>
    </location>
</feature>
<dbReference type="Proteomes" id="UP000308199">
    <property type="component" value="Unassembled WGS sequence"/>
</dbReference>
<comment type="caution">
    <text evidence="8">The sequence shown here is derived from an EMBL/GenBank/DDBJ whole genome shotgun (WGS) entry which is preliminary data.</text>
</comment>
<feature type="region of interest" description="Disordered" evidence="5">
    <location>
        <begin position="67"/>
        <end position="86"/>
    </location>
</feature>
<feature type="transmembrane region" description="Helical" evidence="6">
    <location>
        <begin position="515"/>
        <end position="537"/>
    </location>
</feature>
<sequence>MSSTPGSTTSRTLAGHDDIDNIDNIVIRDVDSVQEVVDPRLSLSSRPSADQLDRSFSREVIDTIRGDHHHRPDIVNEKEQGTSSSESPEIFYVDWDKGDLRNPANFSHRRKWAITVTASALTAMVASDASTYAMGYASMTRDLNCSTLQATVGLSVYALGFGLFPLFFAPLSEEFGRQPLYIVTTFIYMSMHIGVALAKNIQSVIVFRFIAGAAGSTGSTMVGGTIADIWAPHERGLPMATFSIAALTGTGFGPLFAGWIAMNPHLEWRWIQWLHLIVTGILFVVILVVMKETRSSVLLTRVAKKLRKRTGDNRYRARIEDERSSLRTLIMISCTRPIHLLLTEPVVASFSLWIGFAWGILYVLIESVSPAFTQLHHFNLGQVGSVFSTLIIGSLLGYASNMLYQEKIYDAKFKIRGHEARLYSSCFAGVLFPISMFLYAWTSLPQVHWIGMAIGITLFMWTIFIIYLAVFTYLADCYGPYASSALAGQSLCRNLAGAAFPLFTQQMYARLTFKWANTLFAFIALLMLPIPFILFRWGPQIRARSKFASQVPAFGS</sequence>
<dbReference type="PROSITE" id="PS50850">
    <property type="entry name" value="MFS"/>
    <property type="match status" value="1"/>
</dbReference>
<evidence type="ECO:0000256" key="5">
    <source>
        <dbReference type="SAM" id="MobiDB-lite"/>
    </source>
</evidence>
<keyword evidence="4 6" id="KW-0472">Membrane</keyword>
<feature type="domain" description="Major facilitator superfamily (MFS) profile" evidence="7">
    <location>
        <begin position="114"/>
        <end position="542"/>
    </location>
</feature>
<evidence type="ECO:0000256" key="1">
    <source>
        <dbReference type="ARBA" id="ARBA00004141"/>
    </source>
</evidence>
<feature type="transmembrane region" description="Helical" evidence="6">
    <location>
        <begin position="377"/>
        <end position="399"/>
    </location>
</feature>
<dbReference type="CDD" id="cd17323">
    <property type="entry name" value="MFS_Tpo1_MDR_like"/>
    <property type="match status" value="1"/>
</dbReference>
<evidence type="ECO:0000256" key="3">
    <source>
        <dbReference type="ARBA" id="ARBA00022989"/>
    </source>
</evidence>
<feature type="transmembrane region" description="Helical" evidence="6">
    <location>
        <begin position="447"/>
        <end position="474"/>
    </location>
</feature>
<organism evidence="8 9">
    <name type="scientific">Phellinidium pouzarii</name>
    <dbReference type="NCBI Taxonomy" id="167371"/>
    <lineage>
        <taxon>Eukaryota</taxon>
        <taxon>Fungi</taxon>
        <taxon>Dikarya</taxon>
        <taxon>Basidiomycota</taxon>
        <taxon>Agaricomycotina</taxon>
        <taxon>Agaricomycetes</taxon>
        <taxon>Hymenochaetales</taxon>
        <taxon>Hymenochaetaceae</taxon>
        <taxon>Phellinidium</taxon>
    </lineage>
</organism>
<feature type="transmembrane region" description="Helical" evidence="6">
    <location>
        <begin position="204"/>
        <end position="227"/>
    </location>
</feature>
<dbReference type="InterPro" id="IPR011701">
    <property type="entry name" value="MFS"/>
</dbReference>
<keyword evidence="2 6" id="KW-0812">Transmembrane</keyword>
<feature type="transmembrane region" description="Helical" evidence="6">
    <location>
        <begin position="273"/>
        <end position="290"/>
    </location>
</feature>
<keyword evidence="9" id="KW-1185">Reference proteome</keyword>
<dbReference type="InterPro" id="IPR020846">
    <property type="entry name" value="MFS_dom"/>
</dbReference>
<feature type="transmembrane region" description="Helical" evidence="6">
    <location>
        <begin position="180"/>
        <end position="198"/>
    </location>
</feature>
<dbReference type="PANTHER" id="PTHR23502">
    <property type="entry name" value="MAJOR FACILITATOR SUPERFAMILY"/>
    <property type="match status" value="1"/>
</dbReference>
<evidence type="ECO:0000259" key="7">
    <source>
        <dbReference type="PROSITE" id="PS50850"/>
    </source>
</evidence>
<evidence type="ECO:0000313" key="8">
    <source>
        <dbReference type="EMBL" id="THH08248.1"/>
    </source>
</evidence>
<protein>
    <recommendedName>
        <fullName evidence="7">Major facilitator superfamily (MFS) profile domain-containing protein</fullName>
    </recommendedName>
</protein>
<dbReference type="FunFam" id="1.20.1250.20:FF:000082">
    <property type="entry name" value="MFS multidrug transporter, putative"/>
    <property type="match status" value="1"/>
</dbReference>